<protein>
    <recommendedName>
        <fullName evidence="5">TMV resistance protein N-like</fullName>
    </recommendedName>
</protein>
<keyword evidence="4" id="KW-1185">Reference proteome</keyword>
<dbReference type="InterPro" id="IPR050216">
    <property type="entry name" value="LRR_domain-containing"/>
</dbReference>
<dbReference type="GO" id="GO:0005737">
    <property type="term" value="C:cytoplasm"/>
    <property type="evidence" value="ECO:0007669"/>
    <property type="project" value="TreeGrafter"/>
</dbReference>
<keyword evidence="1" id="KW-0433">Leucine-rich repeat</keyword>
<name>A0A6A3BL94_HIBSY</name>
<evidence type="ECO:0000256" key="1">
    <source>
        <dbReference type="ARBA" id="ARBA00022614"/>
    </source>
</evidence>
<evidence type="ECO:0000313" key="4">
    <source>
        <dbReference type="Proteomes" id="UP000436088"/>
    </source>
</evidence>
<dbReference type="EMBL" id="VEPZ02000843">
    <property type="protein sequence ID" value="KAE8716631.1"/>
    <property type="molecule type" value="Genomic_DNA"/>
</dbReference>
<dbReference type="SUPFAM" id="SSF52058">
    <property type="entry name" value="L domain-like"/>
    <property type="match status" value="1"/>
</dbReference>
<evidence type="ECO:0000313" key="3">
    <source>
        <dbReference type="EMBL" id="KAE8716631.1"/>
    </source>
</evidence>
<proteinExistence type="predicted"/>
<organism evidence="3 4">
    <name type="scientific">Hibiscus syriacus</name>
    <name type="common">Rose of Sharon</name>
    <dbReference type="NCBI Taxonomy" id="106335"/>
    <lineage>
        <taxon>Eukaryota</taxon>
        <taxon>Viridiplantae</taxon>
        <taxon>Streptophyta</taxon>
        <taxon>Embryophyta</taxon>
        <taxon>Tracheophyta</taxon>
        <taxon>Spermatophyta</taxon>
        <taxon>Magnoliopsida</taxon>
        <taxon>eudicotyledons</taxon>
        <taxon>Gunneridae</taxon>
        <taxon>Pentapetalae</taxon>
        <taxon>rosids</taxon>
        <taxon>malvids</taxon>
        <taxon>Malvales</taxon>
        <taxon>Malvaceae</taxon>
        <taxon>Malvoideae</taxon>
        <taxon>Hibiscus</taxon>
    </lineage>
</organism>
<accession>A0A6A3BL94</accession>
<dbReference type="Gene3D" id="3.80.10.10">
    <property type="entry name" value="Ribonuclease Inhibitor"/>
    <property type="match status" value="1"/>
</dbReference>
<evidence type="ECO:0008006" key="5">
    <source>
        <dbReference type="Google" id="ProtNLM"/>
    </source>
</evidence>
<dbReference type="InterPro" id="IPR032675">
    <property type="entry name" value="LRR_dom_sf"/>
</dbReference>
<dbReference type="AlphaFoldDB" id="A0A6A3BL94"/>
<reference evidence="3" key="1">
    <citation type="submission" date="2019-09" db="EMBL/GenBank/DDBJ databases">
        <title>Draft genome information of white flower Hibiscus syriacus.</title>
        <authorList>
            <person name="Kim Y.-M."/>
        </authorList>
    </citation>
    <scope>NUCLEOTIDE SEQUENCE [LARGE SCALE GENOMIC DNA]</scope>
    <source>
        <strain evidence="3">YM2019G1</strain>
    </source>
</reference>
<dbReference type="PANTHER" id="PTHR48051">
    <property type="match status" value="1"/>
</dbReference>
<keyword evidence="2" id="KW-0677">Repeat</keyword>
<evidence type="ECO:0000256" key="2">
    <source>
        <dbReference type="ARBA" id="ARBA00022737"/>
    </source>
</evidence>
<gene>
    <name evidence="3" type="ORF">F3Y22_tig00110114pilonHSYRG00478</name>
</gene>
<sequence>MMHQMIRDMGRKLFFKNRLISENEAGCGIRTRSIIFLMQGSKTIKCLALDLQGLLENKSRKTETTTLHFPKRSGDQILLSNDVDMKTQAFVKIQRLKLLQLDNISISEDWLFSTCATIILNKFGRIKSLLRTPNLSGLPSLEKLKLKDCIKLVEVDQSIGELKMPTFLTLKDCKSLRKLPRTIGSLISLEELILSGSTLDNVPTELHDMKSLKVKLSLESCRLSDDAMPNDLCNLASLKYLSLSRNSFHCLPESIKHLTKLDELILNCCTDLQVIPKLPIFSNSKEAFMTVSPFNLSIIPSFFFPSKQCGIFGCEKLTEVQEMFKIEPIENFEAEEITRLFSVDSINNNRVQLYNFVIDRMRLVTPQVLQECGITSTFVIGSEVPVGFKHSIDEQKIPFSLPTPSNPKQRFSGSAYASSSPSSVNHWTFYRLEGGDLMSCTVASIHLGIRKLGVTYESGEKLTYQHDFTNVIPGDECATRNSKMDLTKDLLGLDYIENVKVQVCNYLEESTVITSPRVLYDCGIITAFPPMPFDHYGRYFGHHSGKAEVSISMTPFPNSSRKTSYLLNSIIVLSANNDKTSEFLPCLEVVNQTKGTKWTYSKHFMGIPESNSLYWVISWNFKGDELEVGDHISFRVLSDLCVLELSLHMI</sequence>
<dbReference type="Proteomes" id="UP000436088">
    <property type="component" value="Unassembled WGS sequence"/>
</dbReference>
<dbReference type="PANTHER" id="PTHR48051:SF46">
    <property type="entry name" value="LEUCINE RICH REPEAT-CONTAINING DOMAIN PROTEIN"/>
    <property type="match status" value="1"/>
</dbReference>
<comment type="caution">
    <text evidence="3">The sequence shown here is derived from an EMBL/GenBank/DDBJ whole genome shotgun (WGS) entry which is preliminary data.</text>
</comment>